<protein>
    <submittedName>
        <fullName evidence="1">Uncharacterized protein</fullName>
    </submittedName>
</protein>
<dbReference type="EMBL" id="HACM01002662">
    <property type="protein sequence ID" value="CRZ03104.1"/>
    <property type="molecule type" value="Transcribed_RNA"/>
</dbReference>
<reference evidence="1" key="1">
    <citation type="submission" date="2015-04" db="EMBL/GenBank/DDBJ databases">
        <title>The genome sequence of the plant pathogenic Rhizarian Plasmodiophora brassicae reveals insights in its biotrophic life cycle and the origin of chitin synthesis.</title>
        <authorList>
            <person name="Schwelm A."/>
            <person name="Fogelqvist J."/>
            <person name="Knaust A."/>
            <person name="Julke S."/>
            <person name="Lilja T."/>
            <person name="Dhandapani V."/>
            <person name="Bonilla-Rosso G."/>
            <person name="Karlsson M."/>
            <person name="Shevchenko A."/>
            <person name="Choi S.R."/>
            <person name="Kim H.G."/>
            <person name="Park J.Y."/>
            <person name="Lim Y.P."/>
            <person name="Ludwig-Muller J."/>
            <person name="Dixelius C."/>
        </authorList>
    </citation>
    <scope>NUCLEOTIDE SEQUENCE</scope>
    <source>
        <tissue evidence="1">Potato root galls</tissue>
    </source>
</reference>
<evidence type="ECO:0000313" key="1">
    <source>
        <dbReference type="EMBL" id="CRZ03104.1"/>
    </source>
</evidence>
<sequence length="108" mass="12623">MHDETQELHDLVFEYSIWESTWQQDNSFLESDFFNINRLDKVDERSSMNEWHSSAGSKISASHFDVDSQHLSQECETIDCLDPNRIPVDSKNLSSKDFLDNLVPDNRN</sequence>
<dbReference type="AlphaFoldDB" id="A0A0H5R4T2"/>
<name>A0A0H5R4T2_9EUKA</name>
<accession>A0A0H5R4T2</accession>
<organism evidence="1">
    <name type="scientific">Spongospora subterranea</name>
    <dbReference type="NCBI Taxonomy" id="70186"/>
    <lineage>
        <taxon>Eukaryota</taxon>
        <taxon>Sar</taxon>
        <taxon>Rhizaria</taxon>
        <taxon>Endomyxa</taxon>
        <taxon>Phytomyxea</taxon>
        <taxon>Plasmodiophorida</taxon>
        <taxon>Plasmodiophoridae</taxon>
        <taxon>Spongospora</taxon>
    </lineage>
</organism>
<proteinExistence type="predicted"/>
<feature type="non-terminal residue" evidence="1">
    <location>
        <position position="108"/>
    </location>
</feature>